<gene>
    <name evidence="1" type="ORF">V5E97_10580</name>
</gene>
<dbReference type="AlphaFoldDB" id="A0AAU7CN61"/>
<protein>
    <submittedName>
        <fullName evidence="1">Uncharacterized protein</fullName>
    </submittedName>
</protein>
<dbReference type="RefSeq" id="WP_406699305.1">
    <property type="nucleotide sequence ID" value="NZ_CP155447.1"/>
</dbReference>
<organism evidence="1">
    <name type="scientific">Singulisphaera sp. Ch08</name>
    <dbReference type="NCBI Taxonomy" id="3120278"/>
    <lineage>
        <taxon>Bacteria</taxon>
        <taxon>Pseudomonadati</taxon>
        <taxon>Planctomycetota</taxon>
        <taxon>Planctomycetia</taxon>
        <taxon>Isosphaerales</taxon>
        <taxon>Isosphaeraceae</taxon>
        <taxon>Singulisphaera</taxon>
    </lineage>
</organism>
<proteinExistence type="predicted"/>
<accession>A0AAU7CN61</accession>
<name>A0AAU7CN61_9BACT</name>
<dbReference type="EMBL" id="CP155447">
    <property type="protein sequence ID" value="XBH06455.1"/>
    <property type="molecule type" value="Genomic_DNA"/>
</dbReference>
<sequence>MPRLTGDYTHDIRKLKWQITYLKELAARARDQLLKLKPNPDQAPTDLQSLLGELDIAIGPNLHEETPEVLTDPHPDN</sequence>
<evidence type="ECO:0000313" key="1">
    <source>
        <dbReference type="EMBL" id="XBH06455.1"/>
    </source>
</evidence>
<reference evidence="1" key="1">
    <citation type="submission" date="2024-05" db="EMBL/GenBank/DDBJ databases">
        <title>Planctomycetes of the genus Singulisphaera possess chitinolytic capabilities.</title>
        <authorList>
            <person name="Ivanova A."/>
        </authorList>
    </citation>
    <scope>NUCLEOTIDE SEQUENCE</scope>
    <source>
        <strain evidence="1">Ch08T</strain>
    </source>
</reference>